<evidence type="ECO:0000313" key="3">
    <source>
        <dbReference type="Proteomes" id="UP000800235"/>
    </source>
</evidence>
<proteinExistence type="predicted"/>
<dbReference type="AlphaFoldDB" id="A0A9P4NEH5"/>
<comment type="caution">
    <text evidence="2">The sequence shown here is derived from an EMBL/GenBank/DDBJ whole genome shotgun (WGS) entry which is preliminary data.</text>
</comment>
<feature type="region of interest" description="Disordered" evidence="1">
    <location>
        <begin position="97"/>
        <end position="131"/>
    </location>
</feature>
<reference evidence="2" key="1">
    <citation type="journal article" date="2020" name="Stud. Mycol.">
        <title>101 Dothideomycetes genomes: a test case for predicting lifestyles and emergence of pathogens.</title>
        <authorList>
            <person name="Haridas S."/>
            <person name="Albert R."/>
            <person name="Binder M."/>
            <person name="Bloem J."/>
            <person name="Labutti K."/>
            <person name="Salamov A."/>
            <person name="Andreopoulos B."/>
            <person name="Baker S."/>
            <person name="Barry K."/>
            <person name="Bills G."/>
            <person name="Bluhm B."/>
            <person name="Cannon C."/>
            <person name="Castanera R."/>
            <person name="Culley D."/>
            <person name="Daum C."/>
            <person name="Ezra D."/>
            <person name="Gonzalez J."/>
            <person name="Henrissat B."/>
            <person name="Kuo A."/>
            <person name="Liang C."/>
            <person name="Lipzen A."/>
            <person name="Lutzoni F."/>
            <person name="Magnuson J."/>
            <person name="Mondo S."/>
            <person name="Nolan M."/>
            <person name="Ohm R."/>
            <person name="Pangilinan J."/>
            <person name="Park H.-J."/>
            <person name="Ramirez L."/>
            <person name="Alfaro M."/>
            <person name="Sun H."/>
            <person name="Tritt A."/>
            <person name="Yoshinaga Y."/>
            <person name="Zwiers L.-H."/>
            <person name="Turgeon B."/>
            <person name="Goodwin S."/>
            <person name="Spatafora J."/>
            <person name="Crous P."/>
            <person name="Grigoriev I."/>
        </authorList>
    </citation>
    <scope>NUCLEOTIDE SEQUENCE</scope>
    <source>
        <strain evidence="2">CBS 130266</strain>
    </source>
</reference>
<accession>A0A9P4NEH5</accession>
<organism evidence="2 3">
    <name type="scientific">Tothia fuscella</name>
    <dbReference type="NCBI Taxonomy" id="1048955"/>
    <lineage>
        <taxon>Eukaryota</taxon>
        <taxon>Fungi</taxon>
        <taxon>Dikarya</taxon>
        <taxon>Ascomycota</taxon>
        <taxon>Pezizomycotina</taxon>
        <taxon>Dothideomycetes</taxon>
        <taxon>Pleosporomycetidae</taxon>
        <taxon>Venturiales</taxon>
        <taxon>Cylindrosympodiaceae</taxon>
        <taxon>Tothia</taxon>
    </lineage>
</organism>
<name>A0A9P4NEH5_9PEZI</name>
<dbReference type="EMBL" id="MU007150">
    <property type="protein sequence ID" value="KAF2416894.1"/>
    <property type="molecule type" value="Genomic_DNA"/>
</dbReference>
<evidence type="ECO:0000313" key="2">
    <source>
        <dbReference type="EMBL" id="KAF2416894.1"/>
    </source>
</evidence>
<sequence length="131" mass="14596">MLLVADEWHVYRKPEPQVAIKNLAVKLSITSQIIPPTTTLPLLQRQRIPSRRPLHTGSLRCAQFKGKSLVKVFQDNKRHGIDQKICAALFSPLRTQAATPPTVYNEPPTDTPFKSTSSSQRGSEQTHDALG</sequence>
<feature type="compositionally biased region" description="Polar residues" evidence="1">
    <location>
        <begin position="112"/>
        <end position="123"/>
    </location>
</feature>
<keyword evidence="3" id="KW-1185">Reference proteome</keyword>
<gene>
    <name evidence="2" type="ORF">EJ08DRAFT_703550</name>
</gene>
<evidence type="ECO:0000256" key="1">
    <source>
        <dbReference type="SAM" id="MobiDB-lite"/>
    </source>
</evidence>
<dbReference type="OrthoDB" id="3549610at2759"/>
<protein>
    <submittedName>
        <fullName evidence="2">Uncharacterized protein</fullName>
    </submittedName>
</protein>
<dbReference type="Proteomes" id="UP000800235">
    <property type="component" value="Unassembled WGS sequence"/>
</dbReference>